<evidence type="ECO:0000313" key="2">
    <source>
        <dbReference type="Proteomes" id="UP001596312"/>
    </source>
</evidence>
<keyword evidence="2" id="KW-1185">Reference proteome</keyword>
<gene>
    <name evidence="1" type="ORF">ACFQGH_17120</name>
</gene>
<sequence length="230" mass="26309">MQYPSIEHWIRVENERQTSVDDQVTTASWLYERAYTAPNERQIRRRELKEEIGDRLDHTLKTILDNLLEIGVIEKMTLPGAQAFVLHERTGKSFFGVQSSQNEIQVLLNEEVSRLLADIREQNRPPRVSATADGGTIEGDSSVTLREFVADTLDIPPESVESELTAIDETNEDLDATFDRMTQFDAVVAAIKDSDEFSRQKNYDQMGWRNRAHRWTLSEQAVRVEAQGQA</sequence>
<organism evidence="1 2">
    <name type="scientific">Halalkalicoccus tibetensis</name>
    <dbReference type="NCBI Taxonomy" id="175632"/>
    <lineage>
        <taxon>Archaea</taxon>
        <taxon>Methanobacteriati</taxon>
        <taxon>Methanobacteriota</taxon>
        <taxon>Stenosarchaea group</taxon>
        <taxon>Halobacteria</taxon>
        <taxon>Halobacteriales</taxon>
        <taxon>Halococcaceae</taxon>
        <taxon>Halalkalicoccus</taxon>
    </lineage>
</organism>
<dbReference type="RefSeq" id="WP_340605496.1">
    <property type="nucleotide sequence ID" value="NZ_JBBMXV010000006.1"/>
</dbReference>
<dbReference type="EMBL" id="JBHSXQ010000006">
    <property type="protein sequence ID" value="MFC6906916.1"/>
    <property type="molecule type" value="Genomic_DNA"/>
</dbReference>
<dbReference type="AlphaFoldDB" id="A0ABD5VB24"/>
<protein>
    <submittedName>
        <fullName evidence="1">Uncharacterized protein</fullName>
    </submittedName>
</protein>
<name>A0ABD5VB24_9EURY</name>
<accession>A0ABD5VB24</accession>
<proteinExistence type="predicted"/>
<comment type="caution">
    <text evidence="1">The sequence shown here is derived from an EMBL/GenBank/DDBJ whole genome shotgun (WGS) entry which is preliminary data.</text>
</comment>
<evidence type="ECO:0000313" key="1">
    <source>
        <dbReference type="EMBL" id="MFC6906916.1"/>
    </source>
</evidence>
<dbReference type="Proteomes" id="UP001596312">
    <property type="component" value="Unassembled WGS sequence"/>
</dbReference>
<reference evidence="1 2" key="1">
    <citation type="journal article" date="2019" name="Int. J. Syst. Evol. Microbiol.">
        <title>The Global Catalogue of Microorganisms (GCM) 10K type strain sequencing project: providing services to taxonomists for standard genome sequencing and annotation.</title>
        <authorList>
            <consortium name="The Broad Institute Genomics Platform"/>
            <consortium name="The Broad Institute Genome Sequencing Center for Infectious Disease"/>
            <person name="Wu L."/>
            <person name="Ma J."/>
        </authorList>
    </citation>
    <scope>NUCLEOTIDE SEQUENCE [LARGE SCALE GENOMIC DNA]</scope>
    <source>
        <strain evidence="1 2">CGMCC 1.3240</strain>
    </source>
</reference>